<keyword evidence="1" id="KW-0732">Signal</keyword>
<feature type="signal peptide" evidence="1">
    <location>
        <begin position="1"/>
        <end position="20"/>
    </location>
</feature>
<sequence length="147" mass="17354">MKFTILTTILLLLTSFNSFAYQKEIDKFFQLYEAGKVTDAVDSIYSTNKWILQKTDDIQNVKTQLQSLQSLVGEYHGKVKLGSEDLKDRLVYVSYLTMFERQPVRLEFVFYRPKEDWVIYSFSFDDTIDDELTDFSRKRIIGWLKGS</sequence>
<reference evidence="2 3" key="1">
    <citation type="journal article" date="2019" name="Int. J. Syst. Evol. Microbiol.">
        <title>The Global Catalogue of Microorganisms (GCM) 10K type strain sequencing project: providing services to taxonomists for standard genome sequencing and annotation.</title>
        <authorList>
            <consortium name="The Broad Institute Genomics Platform"/>
            <consortium name="The Broad Institute Genome Sequencing Center for Infectious Disease"/>
            <person name="Wu L."/>
            <person name="Ma J."/>
        </authorList>
    </citation>
    <scope>NUCLEOTIDE SEQUENCE [LARGE SCALE GENOMIC DNA]</scope>
    <source>
        <strain evidence="2 3">JCM 15896</strain>
    </source>
</reference>
<feature type="chain" id="PRO_5047435782" description="DUF3887 domain-containing protein" evidence="1">
    <location>
        <begin position="21"/>
        <end position="147"/>
    </location>
</feature>
<evidence type="ECO:0000313" key="3">
    <source>
        <dbReference type="Proteomes" id="UP001500359"/>
    </source>
</evidence>
<evidence type="ECO:0000256" key="1">
    <source>
        <dbReference type="SAM" id="SignalP"/>
    </source>
</evidence>
<evidence type="ECO:0000313" key="2">
    <source>
        <dbReference type="EMBL" id="GAA0859654.1"/>
    </source>
</evidence>
<protein>
    <recommendedName>
        <fullName evidence="4">DUF3887 domain-containing protein</fullName>
    </recommendedName>
</protein>
<gene>
    <name evidence="2" type="ORF">GCM10009114_33920</name>
</gene>
<keyword evidence="3" id="KW-1185">Reference proteome</keyword>
<proteinExistence type="predicted"/>
<dbReference type="RefSeq" id="WP_343862152.1">
    <property type="nucleotide sequence ID" value="NZ_BAAAFD010000013.1"/>
</dbReference>
<dbReference type="Proteomes" id="UP001500359">
    <property type="component" value="Unassembled WGS sequence"/>
</dbReference>
<accession>A0ABN1LSB9</accession>
<name>A0ABN1LSB9_9ALTE</name>
<evidence type="ECO:0008006" key="4">
    <source>
        <dbReference type="Google" id="ProtNLM"/>
    </source>
</evidence>
<comment type="caution">
    <text evidence="2">The sequence shown here is derived from an EMBL/GenBank/DDBJ whole genome shotgun (WGS) entry which is preliminary data.</text>
</comment>
<organism evidence="2 3">
    <name type="scientific">Aliiglaciecola litoralis</name>
    <dbReference type="NCBI Taxonomy" id="582857"/>
    <lineage>
        <taxon>Bacteria</taxon>
        <taxon>Pseudomonadati</taxon>
        <taxon>Pseudomonadota</taxon>
        <taxon>Gammaproteobacteria</taxon>
        <taxon>Alteromonadales</taxon>
        <taxon>Alteromonadaceae</taxon>
        <taxon>Aliiglaciecola</taxon>
    </lineage>
</organism>
<dbReference type="EMBL" id="BAAAFD010000013">
    <property type="protein sequence ID" value="GAA0859654.1"/>
    <property type="molecule type" value="Genomic_DNA"/>
</dbReference>